<dbReference type="InterPro" id="IPR024344">
    <property type="entry name" value="MDMPI_metal-binding"/>
</dbReference>
<dbReference type="STRING" id="1935.B1H20_34150"/>
<evidence type="ECO:0000313" key="2">
    <source>
        <dbReference type="EMBL" id="ARF65912.1"/>
    </source>
</evidence>
<dbReference type="GO" id="GO:0046872">
    <property type="term" value="F:metal ion binding"/>
    <property type="evidence" value="ECO:0007669"/>
    <property type="project" value="InterPro"/>
</dbReference>
<evidence type="ECO:0000259" key="1">
    <source>
        <dbReference type="Pfam" id="PF11716"/>
    </source>
</evidence>
<dbReference type="Pfam" id="PF11716">
    <property type="entry name" value="MDMPI_N"/>
    <property type="match status" value="1"/>
</dbReference>
<dbReference type="InterPro" id="IPR034660">
    <property type="entry name" value="DinB/YfiT-like"/>
</dbReference>
<dbReference type="InterPro" id="IPR036527">
    <property type="entry name" value="SCP2_sterol-bd_dom_sf"/>
</dbReference>
<dbReference type="SUPFAM" id="SSF55718">
    <property type="entry name" value="SCP-like"/>
    <property type="match status" value="1"/>
</dbReference>
<dbReference type="RefSeq" id="WP_083193826.1">
    <property type="nucleotide sequence ID" value="NZ_CP020570.1"/>
</dbReference>
<dbReference type="InterPro" id="IPR017517">
    <property type="entry name" value="Maleyloyr_isom"/>
</dbReference>
<dbReference type="SUPFAM" id="SSF109854">
    <property type="entry name" value="DinB/YfiT-like putative metalloenzymes"/>
    <property type="match status" value="1"/>
</dbReference>
<evidence type="ECO:0000313" key="3">
    <source>
        <dbReference type="Proteomes" id="UP000192445"/>
    </source>
</evidence>
<dbReference type="NCBIfam" id="TIGR03083">
    <property type="entry name" value="maleylpyruvate isomerase family mycothiol-dependent enzyme"/>
    <property type="match status" value="1"/>
</dbReference>
<accession>A0A1V0ULQ8</accession>
<gene>
    <name evidence="2" type="ORF">B1H20_34150</name>
</gene>
<dbReference type="EMBL" id="CP020570">
    <property type="protein sequence ID" value="ARF65912.1"/>
    <property type="molecule type" value="Genomic_DNA"/>
</dbReference>
<protein>
    <recommendedName>
        <fullName evidence="1">Mycothiol-dependent maleylpyruvate isomerase metal-binding domain-containing protein</fullName>
    </recommendedName>
</protein>
<sequence length="247" mass="27432">MSTTIDYTAYEYGGIDVPERLKEIRAAHERLRAAVAEITEEGAREAIHLPGWTRGHVLIHLADLSRAFARQARYAAEGRTIEVFDGGRPTRNRRIEELHDRPVEWLREQLDEGLTALEEAWDALGPDGWERPCEYRNSPLFATQLAWWRESELHTVDLAVGRSSEEWSTALSSHVVSFLTVRLPEGLVLTAEDTGEEWSTAAEGATPVAIRGSLLSLAAWICGRPHPAVPVVDGDPAAALPELNAWP</sequence>
<proteinExistence type="predicted"/>
<name>A0A1V0ULQ8_STRVN</name>
<dbReference type="Gene3D" id="3.30.1050.20">
    <property type="match status" value="1"/>
</dbReference>
<dbReference type="OrthoDB" id="5118203at2"/>
<organism evidence="2 3">
    <name type="scientific">Streptomyces violaceoruber</name>
    <dbReference type="NCBI Taxonomy" id="1935"/>
    <lineage>
        <taxon>Bacteria</taxon>
        <taxon>Bacillati</taxon>
        <taxon>Actinomycetota</taxon>
        <taxon>Actinomycetes</taxon>
        <taxon>Kitasatosporales</taxon>
        <taxon>Streptomycetaceae</taxon>
        <taxon>Streptomyces</taxon>
        <taxon>Streptomyces violaceoruber group</taxon>
    </lineage>
</organism>
<dbReference type="Proteomes" id="UP000192445">
    <property type="component" value="Chromosome"/>
</dbReference>
<dbReference type="Gene3D" id="1.20.120.450">
    <property type="entry name" value="dinb family like domain"/>
    <property type="match status" value="1"/>
</dbReference>
<feature type="domain" description="Mycothiol-dependent maleylpyruvate isomerase metal-binding" evidence="1">
    <location>
        <begin position="25"/>
        <end position="159"/>
    </location>
</feature>
<dbReference type="AlphaFoldDB" id="A0A1V0ULQ8"/>
<reference evidence="2 3" key="1">
    <citation type="submission" date="2017-03" db="EMBL/GenBank/DDBJ databases">
        <title>Complete Genome Sequence of a natural compounds producer, Streptomyces violaceus S21.</title>
        <authorList>
            <person name="Zhong C."/>
            <person name="Zhao Z."/>
            <person name="Fu J."/>
            <person name="Zong G."/>
            <person name="Qin R."/>
            <person name="Cao G."/>
        </authorList>
    </citation>
    <scope>NUCLEOTIDE SEQUENCE [LARGE SCALE GENOMIC DNA]</scope>
    <source>
        <strain evidence="2 3">S21</strain>
    </source>
</reference>
<dbReference type="KEGG" id="svu:B1H20_34150"/>